<evidence type="ECO:0000313" key="1">
    <source>
        <dbReference type="EMBL" id="QKI32037.1"/>
    </source>
</evidence>
<name>A0A6M8Q0I0_9MAGN</name>
<accession>A0A6M8Q0I0</accession>
<sequence length="100" mass="11664">MIKLLMMRSFLDRRVILLGYYFSRFFREVGKEKNEVGAFQRNDVFVLSVVRCPQTPSLEGEWYAHPKQLKNTRIETKGLLPHKIRMVWCPSSFGPVVSSA</sequence>
<gene>
    <name evidence="1" type="primary">orf100</name>
</gene>
<proteinExistence type="predicted"/>
<dbReference type="AlphaFoldDB" id="A0A6M8Q0I0"/>
<organism evidence="1">
    <name type="scientific">Ombrophytum subterraneum</name>
    <dbReference type="NCBI Taxonomy" id="50155"/>
    <lineage>
        <taxon>Eukaryota</taxon>
        <taxon>Viridiplantae</taxon>
        <taxon>Streptophyta</taxon>
        <taxon>Embryophyta</taxon>
        <taxon>Tracheophyta</taxon>
        <taxon>Spermatophyta</taxon>
        <taxon>Magnoliopsida</taxon>
        <taxon>eudicotyledons</taxon>
        <taxon>Gunneridae</taxon>
        <taxon>Pentapetalae</taxon>
        <taxon>Santalales</taxon>
        <taxon>Balanophoraceae</taxon>
        <taxon>Ombrophytum</taxon>
    </lineage>
</organism>
<keyword evidence="1" id="KW-0496">Mitochondrion</keyword>
<dbReference type="EMBL" id="MT076306">
    <property type="protein sequence ID" value="QKI32037.1"/>
    <property type="molecule type" value="Genomic_DNA"/>
</dbReference>
<geneLocation type="mitochondrion" evidence="1"/>
<reference evidence="1" key="1">
    <citation type="journal article" date="2020" name="Plant Mol. Biol.">
        <title>Multichromosomal structure and foreign tracts in the Ombrophytum subterraneum (Balanophoraceae) mitochondrial genome.</title>
        <authorList>
            <person name="Roulet M.E."/>
            <person name="Garcia L.E."/>
            <person name="Gandini C.L."/>
            <person name="Sato H."/>
            <person name="Ponce G."/>
            <person name="Sanchez-Puerta M.V."/>
        </authorList>
    </citation>
    <scope>NUCLEOTIDE SEQUENCE</scope>
    <source>
        <tissue evidence="1">Tuber</tissue>
    </source>
</reference>
<protein>
    <submittedName>
        <fullName evidence="1">Uncharacterized protein</fullName>
    </submittedName>
</protein>